<reference evidence="1 2" key="1">
    <citation type="submission" date="2021-05" db="EMBL/GenBank/DDBJ databases">
        <title>A Polyphasic approach of four new species of the genus Ohtaekwangia: Ohtaekwangia histidinii sp. nov., Ohtaekwangia cretensis sp. nov., Ohtaekwangia indiensis sp. nov., Ohtaekwangia reichenbachii sp. nov. from diverse environment.</title>
        <authorList>
            <person name="Octaviana S."/>
        </authorList>
    </citation>
    <scope>NUCLEOTIDE SEQUENCE [LARGE SCALE GENOMIC DNA]</scope>
    <source>
        <strain evidence="1 2">PWU37</strain>
    </source>
</reference>
<protein>
    <recommendedName>
        <fullName evidence="3">YD repeat-containing protein</fullName>
    </recommendedName>
</protein>
<keyword evidence="2" id="KW-1185">Reference proteome</keyword>
<sequence length="1014" mass="111952">MVHMSGGNRFGAFLMLVVIFIVVNVSHAQSPQVPQLPTVVPVSPEASALAKYINYPVSYSTGLVDISIPLYEIKVADLTLPIDLSYHASGIKVNENSGLVGLGWTLNAEPRISRSVEGLPDEEGYLWHVTNPPQGQLNEMYYNERLATGGSNIDEQPDAFFYKLLSGSGKFFVSKKLRSTEVPKFMTVPYAPVSIDNANIVAISNHTAALINSFNVRDQHGVAYSFANVEKNFLPGFPEATLNTCWKATTVTSSVTGQALSFTYQPGSIETVQTLSDVAQLHDSLSNVATNQTGIAGHMGCATDRNSVPRLTECINGDCNYKYWDIANGQWVVEPASGSDCVAPLLGGGSTTQISTIRLKEISYSGGKVVFEIGNIARHGDCLSKIKIYSNSVLIKQYVFSYEPSGSNFSRDRILLTAIDMQDGNGVSIGKYEFRYNAGGLPDYLSKQLDYWGYYNGINNDYYGSLIPPRMVSTDNNPDYHDAIVPIGKANRSPVLSAAQGLTLSAIHYPTGGTTSFWYELHQYKEGGQVKNAGGLRIARVLHTSNAGTIERTYKYGVAEDGAGIIRSSPANPENFSAEQLDVFYFQASAQPLYFRSRKRIFYSQALADLFYANGSPVMYDFVTEYESDGASSLGKTVYQYRVESSGYFGHYRVPKTTVVMDTETDWMYGQLISKRVYRGNKAEGVYRLVSRNVYNYGSENLDESIYVGKTYWAKNTYGYPNKDGYYDTYILPGSVQYFPYKKQTGAMVLHSDTAVTYHGSRKMTRVTSYTYDNKIALLPTQVKTTASDGTQIVTTTQYAHDLTLTGPAETGRQKLIADWRVSTALEQTQTKGSGVSKSRTDYGVFNGKAQPAAIVTNTGPALADEPRVLFDDYDANGNVLSVSKANDSKICYIWGYGKLYPVAKIEGITQSDISVTTVANIGNRQFAQTSDYNSVKPDVEFLKTQLSAIRSDPRYKVTLYTYFHGSLSSETDVSGITTYYEYDSFGRFKLARDNDGYILKKYQYNYKTGAGNN</sequence>
<name>A0AAP2DB62_9BACT</name>
<evidence type="ECO:0000313" key="2">
    <source>
        <dbReference type="Proteomes" id="UP001319180"/>
    </source>
</evidence>
<proteinExistence type="predicted"/>
<organism evidence="1 2">
    <name type="scientific">Dawidia soli</name>
    <dbReference type="NCBI Taxonomy" id="2782352"/>
    <lineage>
        <taxon>Bacteria</taxon>
        <taxon>Pseudomonadati</taxon>
        <taxon>Bacteroidota</taxon>
        <taxon>Cytophagia</taxon>
        <taxon>Cytophagales</taxon>
        <taxon>Chryseotaleaceae</taxon>
        <taxon>Dawidia</taxon>
    </lineage>
</organism>
<gene>
    <name evidence="1" type="ORF">KK078_17025</name>
</gene>
<dbReference type="AlphaFoldDB" id="A0AAP2DB62"/>
<evidence type="ECO:0000313" key="1">
    <source>
        <dbReference type="EMBL" id="MBT1688277.1"/>
    </source>
</evidence>
<evidence type="ECO:0008006" key="3">
    <source>
        <dbReference type="Google" id="ProtNLM"/>
    </source>
</evidence>
<comment type="caution">
    <text evidence="1">The sequence shown here is derived from an EMBL/GenBank/DDBJ whole genome shotgun (WGS) entry which is preliminary data.</text>
</comment>
<dbReference type="Proteomes" id="UP001319180">
    <property type="component" value="Unassembled WGS sequence"/>
</dbReference>
<dbReference type="EMBL" id="JAHESC010000024">
    <property type="protein sequence ID" value="MBT1688277.1"/>
    <property type="molecule type" value="Genomic_DNA"/>
</dbReference>
<accession>A0AAP2DB62</accession>
<dbReference type="RefSeq" id="WP_254091503.1">
    <property type="nucleotide sequence ID" value="NZ_JAHESC010000024.1"/>
</dbReference>